<feature type="chain" id="PRO_5038827708" description="Surface-anchored fimbrial subunit" evidence="2">
    <location>
        <begin position="35"/>
        <end position="961"/>
    </location>
</feature>
<feature type="domain" description="SpaA-like prealbumin fold" evidence="3">
    <location>
        <begin position="696"/>
        <end position="782"/>
    </location>
</feature>
<evidence type="ECO:0000256" key="2">
    <source>
        <dbReference type="SAM" id="SignalP"/>
    </source>
</evidence>
<dbReference type="OrthoDB" id="134475at2"/>
<evidence type="ECO:0000256" key="1">
    <source>
        <dbReference type="SAM" id="Phobius"/>
    </source>
</evidence>
<keyword evidence="7" id="KW-1185">Reference proteome</keyword>
<dbReference type="HOGENOM" id="CLU_013282_0_0_11"/>
<protein>
    <recommendedName>
        <fullName evidence="8">Surface-anchored fimbrial subunit</fullName>
    </recommendedName>
</protein>
<evidence type="ECO:0000313" key="6">
    <source>
        <dbReference type="EMBL" id="ENO18668.1"/>
    </source>
</evidence>
<dbReference type="Proteomes" id="UP000013015">
    <property type="component" value="Unassembled WGS sequence"/>
</dbReference>
<reference evidence="6 7" key="1">
    <citation type="submission" date="2013-03" db="EMBL/GenBank/DDBJ databases">
        <title>Reference genome for the Human Microbiome Project.</title>
        <authorList>
            <person name="Aqrawi P."/>
            <person name="Ayvaz T."/>
            <person name="Bess C."/>
            <person name="Blankenburg K."/>
            <person name="Coyle M."/>
            <person name="Deng J."/>
            <person name="Forbes L."/>
            <person name="Fowler G."/>
            <person name="Francisco L."/>
            <person name="Fu Q."/>
            <person name="Gibbs R."/>
            <person name="Gross S."/>
            <person name="Gubbala S."/>
            <person name="Hale W."/>
            <person name="Hemphill L."/>
            <person name="Highlander S."/>
            <person name="Hirani K."/>
            <person name="Jackson L."/>
            <person name="Jakkamsetti A."/>
            <person name="Javaid M."/>
            <person name="Jayaseelan J.C."/>
            <person name="Jiang H."/>
            <person name="Joshi V."/>
            <person name="Korchina V."/>
            <person name="Kovar C."/>
            <person name="Lara F."/>
            <person name="Lee S."/>
            <person name="Liu Y."/>
            <person name="Mata R."/>
            <person name="Mathew T."/>
            <person name="Munidasa M."/>
            <person name="Muzny D."/>
            <person name="Nazareth L."/>
            <person name="Ngo R."/>
            <person name="Nguyen L."/>
            <person name="Nguyen N."/>
            <person name="Okwuonu G."/>
            <person name="Ongeri F."/>
            <person name="Palculict T."/>
            <person name="Patil S."/>
            <person name="Petrosino J."/>
            <person name="Pham C."/>
            <person name="Pham P."/>
            <person name="Pu L.-L."/>
            <person name="Qin X."/>
            <person name="Qu J."/>
            <person name="Reid J."/>
            <person name="Ross M."/>
            <person name="Ruth R."/>
            <person name="Saada N."/>
            <person name="San Lucas F."/>
            <person name="Santibanez J."/>
            <person name="Shang Y."/>
            <person name="Simmons D."/>
            <person name="Song X.-Z."/>
            <person name="Tang L.-Y."/>
            <person name="Thornton R."/>
            <person name="Warren J."/>
            <person name="Weissenberger G."/>
            <person name="Wilczek-Boney K."/>
            <person name="Worley K."/>
            <person name="Youmans B."/>
            <person name="Zhang J."/>
            <person name="Zhang L."/>
            <person name="Zhao Z."/>
            <person name="Zhou C."/>
            <person name="Zhu D."/>
            <person name="Zhu Y."/>
        </authorList>
    </citation>
    <scope>NUCLEOTIDE SEQUENCE [LARGE SCALE GENOMIC DNA]</scope>
    <source>
        <strain evidence="6 7">F0333</strain>
    </source>
</reference>
<feature type="domain" description="SpaA-like prealbumin fold" evidence="3">
    <location>
        <begin position="805"/>
        <end position="906"/>
    </location>
</feature>
<gene>
    <name evidence="6" type="ORF">HMPREF9004_0717</name>
</gene>
<keyword evidence="1" id="KW-0472">Membrane</keyword>
<feature type="domain" description="Surface adhesin CshA non-repetitive" evidence="4">
    <location>
        <begin position="66"/>
        <end position="378"/>
    </location>
</feature>
<dbReference type="InterPro" id="IPR041033">
    <property type="entry name" value="SpaA_PFL_dom_1"/>
</dbReference>
<dbReference type="InterPro" id="IPR040683">
    <property type="entry name" value="CshA_NR2"/>
</dbReference>
<sequence length="961" mass="101891">MSQHVRPQPRARRFARFAVAFVVCTALCAAPVLADTVEAAQAVPDRAPQGALPATFATGGSGRFKDSIQWLQWADYDTQFKGVDKPNVPVLDYGEGPKDFVNYRDLGDAGSLVTTCTLSNLTHLGHALDVSTAQAKGPLVATIPGAWAGDALDNLYNVGGPGSWSDGSEVWHSGLTYPKDYVNKNQMVIGLANGYAYNGSNAWDGKPWNESTDHRPTGYAARVSVDYSCKAEIHGNDGTITNVPIQGLVFADAEASSRRFGIVDWAKDEWADEWVEATVKTTSGNKPVRWRVLDTLRSETCISKYTGKQVTTDGILSNASRTLRLMPSDEECVYQSGGSYSRPNGHGGPDAVMFMEGATSATVTLQGSGYSAVALGLVVATDFGDAPESYGVASSLFQPSWHGGEVRATTDLFKVSPQAEMYMEKGSPRLGESIDAEPEQLFSADALGDDNNGGTNDEDGFVVPAEGIRTRPGATHTENVKCEGFGKVAGWIDWNHNGVFDDAEKSDENACTASGEVTLSWTVPSDVARSVEGEDGTGTATYMRLRITNDNNGDGQRPIGGTATGEVEDYRIDVRVPTLQLVKKVDDKYASGEVSGLAADQWTLTGGANGYTVSGQGTTGAPGVVLPGYNDIAETTSNPAGIAYESGQWTCEEAPGTLGENYTSSIPGTTTNGRAQVLINNTDRVLCTITNTGTPGSISWKKVDVDGVTPLGGTSWNLIGPDVHGNPKVKDCTASPCSTLPYSDQDPAVGSFKLEGLKWGTYTIREASAPAGYELSTESFTFPKITPTTLDVSLDRVIVNKRKSGSVTWKKVDASDTSKLLSGSEWTISGGALLSPVTIADCEAASANQCPKAPDATYYDTDPAAGSFAVKGLPWSANLYTLMEKKAPAGYRLDKTQRTFKISQDSLDFVFDPIPNEKQRIPGLPLTGGFGADGYVIGGIIAGLGALGAGAAIKRYKKRKA</sequence>
<dbReference type="GO" id="GO:0005975">
    <property type="term" value="P:carbohydrate metabolic process"/>
    <property type="evidence" value="ECO:0007669"/>
    <property type="project" value="UniProtKB-ARBA"/>
</dbReference>
<feature type="signal peptide" evidence="2">
    <location>
        <begin position="1"/>
        <end position="34"/>
    </location>
</feature>
<keyword evidence="1" id="KW-0812">Transmembrane</keyword>
<dbReference type="Pfam" id="PF17802">
    <property type="entry name" value="SpaA"/>
    <property type="match status" value="2"/>
</dbReference>
<dbReference type="PATRIC" id="fig|888050.3.peg.687"/>
<accession>N6XBV1</accession>
<dbReference type="eggNOG" id="COG4932">
    <property type="taxonomic scope" value="Bacteria"/>
</dbReference>
<organism evidence="6 7">
    <name type="scientific">Schaalia cardiffensis F0333</name>
    <dbReference type="NCBI Taxonomy" id="888050"/>
    <lineage>
        <taxon>Bacteria</taxon>
        <taxon>Bacillati</taxon>
        <taxon>Actinomycetota</taxon>
        <taxon>Actinomycetes</taxon>
        <taxon>Actinomycetales</taxon>
        <taxon>Actinomycetaceae</taxon>
        <taxon>Schaalia</taxon>
    </lineage>
</organism>
<dbReference type="InterPro" id="IPR045474">
    <property type="entry name" value="GEVED"/>
</dbReference>
<evidence type="ECO:0000259" key="5">
    <source>
        <dbReference type="Pfam" id="PF20009"/>
    </source>
</evidence>
<keyword evidence="2" id="KW-0732">Signal</keyword>
<feature type="domain" description="GEVED" evidence="5">
    <location>
        <begin position="488"/>
        <end position="572"/>
    </location>
</feature>
<name>N6XBV1_9ACTO</name>
<feature type="transmembrane region" description="Helical" evidence="1">
    <location>
        <begin position="934"/>
        <end position="953"/>
    </location>
</feature>
<dbReference type="EMBL" id="AQHZ01000010">
    <property type="protein sequence ID" value="ENO18668.1"/>
    <property type="molecule type" value="Genomic_DNA"/>
</dbReference>
<evidence type="ECO:0000313" key="7">
    <source>
        <dbReference type="Proteomes" id="UP000013015"/>
    </source>
</evidence>
<dbReference type="Gene3D" id="2.60.40.10">
    <property type="entry name" value="Immunoglobulins"/>
    <property type="match status" value="2"/>
</dbReference>
<keyword evidence="1" id="KW-1133">Transmembrane helix</keyword>
<evidence type="ECO:0000259" key="4">
    <source>
        <dbReference type="Pfam" id="PF18651"/>
    </source>
</evidence>
<dbReference type="AlphaFoldDB" id="N6XBV1"/>
<proteinExistence type="predicted"/>
<evidence type="ECO:0008006" key="8">
    <source>
        <dbReference type="Google" id="ProtNLM"/>
    </source>
</evidence>
<dbReference type="Pfam" id="PF20009">
    <property type="entry name" value="GEVED"/>
    <property type="match status" value="1"/>
</dbReference>
<dbReference type="RefSeq" id="WP_005962446.1">
    <property type="nucleotide sequence ID" value="NZ_CP040505.1"/>
</dbReference>
<dbReference type="InterPro" id="IPR013783">
    <property type="entry name" value="Ig-like_fold"/>
</dbReference>
<dbReference type="STRING" id="888050.HMPREF9004_0717"/>
<comment type="caution">
    <text evidence="6">The sequence shown here is derived from an EMBL/GenBank/DDBJ whole genome shotgun (WGS) entry which is preliminary data.</text>
</comment>
<dbReference type="Pfam" id="PF18651">
    <property type="entry name" value="CshA_NR2"/>
    <property type="match status" value="1"/>
</dbReference>
<dbReference type="eggNOG" id="COG2304">
    <property type="taxonomic scope" value="Bacteria"/>
</dbReference>
<evidence type="ECO:0000259" key="3">
    <source>
        <dbReference type="Pfam" id="PF17802"/>
    </source>
</evidence>